<accession>A0A3M0KNI8</accession>
<organism evidence="1 2">
    <name type="scientific">Hirundo rustica rustica</name>
    <dbReference type="NCBI Taxonomy" id="333673"/>
    <lineage>
        <taxon>Eukaryota</taxon>
        <taxon>Metazoa</taxon>
        <taxon>Chordata</taxon>
        <taxon>Craniata</taxon>
        <taxon>Vertebrata</taxon>
        <taxon>Euteleostomi</taxon>
        <taxon>Archelosauria</taxon>
        <taxon>Archosauria</taxon>
        <taxon>Dinosauria</taxon>
        <taxon>Saurischia</taxon>
        <taxon>Theropoda</taxon>
        <taxon>Coelurosauria</taxon>
        <taxon>Aves</taxon>
        <taxon>Neognathae</taxon>
        <taxon>Neoaves</taxon>
        <taxon>Telluraves</taxon>
        <taxon>Australaves</taxon>
        <taxon>Passeriformes</taxon>
        <taxon>Sylvioidea</taxon>
        <taxon>Hirundinidae</taxon>
        <taxon>Hirundo</taxon>
    </lineage>
</organism>
<protein>
    <submittedName>
        <fullName evidence="1">Uncharacterized protein</fullName>
    </submittedName>
</protein>
<comment type="caution">
    <text evidence="1">The sequence shown here is derived from an EMBL/GenBank/DDBJ whole genome shotgun (WGS) entry which is preliminary data.</text>
</comment>
<dbReference type="AlphaFoldDB" id="A0A3M0KNI8"/>
<name>A0A3M0KNI8_HIRRU</name>
<sequence length="181" mass="20603">MQVIPYSVAMGYHQLFPPGITLSAFVIDRKDRADLVADTMLGEEKSPWKPFSIFQYLKGCQEIWGEQFARTWSDRVHILPGDILGTPELDAALQTQVVKSSPSELIKRILCIENEEKLMQFVFPILELFHIMLFAEFTIHITHALLRGVSSPSDLLDELFLDSDLTQFSKNGTDEFKNSLP</sequence>
<keyword evidence="2" id="KW-1185">Reference proteome</keyword>
<proteinExistence type="predicted"/>
<evidence type="ECO:0000313" key="2">
    <source>
        <dbReference type="Proteomes" id="UP000269221"/>
    </source>
</evidence>
<dbReference type="EMBL" id="QRBI01000104">
    <property type="protein sequence ID" value="RMC14798.1"/>
    <property type="molecule type" value="Genomic_DNA"/>
</dbReference>
<evidence type="ECO:0000313" key="1">
    <source>
        <dbReference type="EMBL" id="RMC14798.1"/>
    </source>
</evidence>
<gene>
    <name evidence="1" type="ORF">DUI87_06974</name>
</gene>
<dbReference type="Proteomes" id="UP000269221">
    <property type="component" value="Unassembled WGS sequence"/>
</dbReference>
<reference evidence="1 2" key="1">
    <citation type="submission" date="2018-07" db="EMBL/GenBank/DDBJ databases">
        <title>A high quality draft genome assembly of the barn swallow (H. rustica rustica).</title>
        <authorList>
            <person name="Formenti G."/>
            <person name="Chiara M."/>
            <person name="Poveda L."/>
            <person name="Francoijs K.-J."/>
            <person name="Bonisoli-Alquati A."/>
            <person name="Canova L."/>
            <person name="Gianfranceschi L."/>
            <person name="Horner D.S."/>
            <person name="Saino N."/>
        </authorList>
    </citation>
    <scope>NUCLEOTIDE SEQUENCE [LARGE SCALE GENOMIC DNA]</scope>
    <source>
        <strain evidence="1">Chelidonia</strain>
        <tissue evidence="1">Blood</tissue>
    </source>
</reference>